<accession>A0A1L5NQI6</accession>
<name>A0A1L5NQI6_9HYPH</name>
<protein>
    <submittedName>
        <fullName evidence="1">Uncharacterized protein</fullName>
    </submittedName>
</protein>
<organism evidence="1 2">
    <name type="scientific">Rhizobium gallicum</name>
    <dbReference type="NCBI Taxonomy" id="56730"/>
    <lineage>
        <taxon>Bacteria</taxon>
        <taxon>Pseudomonadati</taxon>
        <taxon>Pseudomonadota</taxon>
        <taxon>Alphaproteobacteria</taxon>
        <taxon>Hyphomicrobiales</taxon>
        <taxon>Rhizobiaceae</taxon>
        <taxon>Rhizobium/Agrobacterium group</taxon>
        <taxon>Rhizobium</taxon>
    </lineage>
</organism>
<keyword evidence="1" id="KW-0614">Plasmid</keyword>
<geneLocation type="plasmid" evidence="2">
    <name>prgalie4872c</name>
</geneLocation>
<evidence type="ECO:0000313" key="2">
    <source>
        <dbReference type="Proteomes" id="UP000184749"/>
    </source>
</evidence>
<dbReference type="Proteomes" id="UP000184749">
    <property type="component" value="Plasmid pRgalIE4872c"/>
</dbReference>
<reference evidence="1 2" key="1">
    <citation type="submission" date="2016-09" db="EMBL/GenBank/DDBJ databases">
        <title>The complete genome sequences of Rhizobium gallicum, symbiovars gallicum and phaseoli, symbionts associated to common bean (Phaseolus vulgaris).</title>
        <authorList>
            <person name="Bustos P."/>
            <person name="Santamaria R.I."/>
            <person name="Perez-Carrascal O.M."/>
            <person name="Juarez S."/>
            <person name="Lozano L."/>
            <person name="Martinez-Flores I."/>
            <person name="Martinez-Romero E."/>
            <person name="Cevallos M."/>
            <person name="Romero D."/>
            <person name="Davila G."/>
            <person name="Gonzalez V."/>
        </authorList>
    </citation>
    <scope>NUCLEOTIDE SEQUENCE [LARGE SCALE GENOMIC DNA]</scope>
    <source>
        <strain evidence="1 2">IE4872</strain>
        <plasmid evidence="2">prgalie4872c</plasmid>
    </source>
</reference>
<proteinExistence type="predicted"/>
<dbReference type="AlphaFoldDB" id="A0A1L5NQI6"/>
<gene>
    <name evidence="1" type="ORF">IE4872_PC00135</name>
</gene>
<dbReference type="EMBL" id="CP017104">
    <property type="protein sequence ID" value="APO70166.1"/>
    <property type="molecule type" value="Genomic_DNA"/>
</dbReference>
<sequence>MTLETISQMSDDPLISLPAVARWSAGAFRRRARRPNAMPNAHATYRFRPTAIVFIRGFSWHE</sequence>
<evidence type="ECO:0000313" key="1">
    <source>
        <dbReference type="EMBL" id="APO70166.1"/>
    </source>
</evidence>